<comment type="catalytic activity">
    <reaction evidence="10">
        <text>ITP + H2O = IMP + diphosphate + H(+)</text>
        <dbReference type="Rhea" id="RHEA:29399"/>
        <dbReference type="ChEBI" id="CHEBI:15377"/>
        <dbReference type="ChEBI" id="CHEBI:15378"/>
        <dbReference type="ChEBI" id="CHEBI:33019"/>
        <dbReference type="ChEBI" id="CHEBI:58053"/>
        <dbReference type="ChEBI" id="CHEBI:61402"/>
        <dbReference type="EC" id="3.6.1.66"/>
    </reaction>
</comment>
<dbReference type="GO" id="GO:0046872">
    <property type="term" value="F:metal ion binding"/>
    <property type="evidence" value="ECO:0007669"/>
    <property type="project" value="UniProtKB-KW"/>
</dbReference>
<comment type="caution">
    <text evidence="13">The sequence shown here is derived from an EMBL/GenBank/DDBJ whole genome shotgun (WGS) entry which is preliminary data.</text>
</comment>
<dbReference type="FunFam" id="3.90.950.10:FF:000001">
    <property type="entry name" value="dITP/XTP pyrophosphatase"/>
    <property type="match status" value="1"/>
</dbReference>
<sequence length="201" mass="22078">MEIPMMLELLFATNNMNKVKEAELVLSRFGIALKAVAIDKIEIQSSSLREIAIYAAKSAFRVAKRPIIVEDSGLFIDALNGFPGPYSNYVYKTIGLKGILKLLDGVTDRRARFTAVVALAVGEGDVYVFEGSIEGYISSEIRGGSGFGFDPIFIPVGCSKTFGEMDIAEKTIYSHRGKAFRELGIWILNNRDKALIQSKAL</sequence>
<dbReference type="PANTHER" id="PTHR11067">
    <property type="entry name" value="INOSINE TRIPHOSPHATE PYROPHOSPHATASE/HAM1 PROTEIN"/>
    <property type="match status" value="1"/>
</dbReference>
<evidence type="ECO:0000256" key="9">
    <source>
        <dbReference type="ARBA" id="ARBA00052017"/>
    </source>
</evidence>
<proteinExistence type="inferred from homology"/>
<dbReference type="InterPro" id="IPR002637">
    <property type="entry name" value="RdgB/HAM1"/>
</dbReference>
<dbReference type="GO" id="GO:0035870">
    <property type="term" value="F:dITP diphosphatase activity"/>
    <property type="evidence" value="ECO:0007669"/>
    <property type="project" value="UniProtKB-UniRule"/>
</dbReference>
<dbReference type="AlphaFoldDB" id="A0A7J3JN12"/>
<comment type="function">
    <text evidence="10">Pyrophosphatase that catalyzes the hydrolysis of nucleoside triphosphates to their monophosphate derivatives, with a high preference for the non-canonical purine nucleotides XTP (xanthosine triphosphate), dITP (deoxyinosine triphosphate) and ITP. Seems to function as a house-cleaning enzyme that removes non-canonical purine nucleotides from the nucleotide pool, thus preventing their incorporation into DNA/RNA and avoiding chromosomal lesions.</text>
</comment>
<evidence type="ECO:0000256" key="2">
    <source>
        <dbReference type="ARBA" id="ARBA00011738"/>
    </source>
</evidence>
<dbReference type="CDD" id="cd00515">
    <property type="entry name" value="HAM1"/>
    <property type="match status" value="1"/>
</dbReference>
<comment type="catalytic activity">
    <reaction evidence="9 10">
        <text>XTP + H2O = XMP + diphosphate + H(+)</text>
        <dbReference type="Rhea" id="RHEA:28610"/>
        <dbReference type="ChEBI" id="CHEBI:15377"/>
        <dbReference type="ChEBI" id="CHEBI:15378"/>
        <dbReference type="ChEBI" id="CHEBI:33019"/>
        <dbReference type="ChEBI" id="CHEBI:57464"/>
        <dbReference type="ChEBI" id="CHEBI:61314"/>
        <dbReference type="EC" id="3.6.1.66"/>
    </reaction>
</comment>
<dbReference type="GO" id="GO:0017111">
    <property type="term" value="F:ribonucleoside triphosphate phosphatase activity"/>
    <property type="evidence" value="ECO:0007669"/>
    <property type="project" value="InterPro"/>
</dbReference>
<comment type="similarity">
    <text evidence="1 10 11">Belongs to the HAM1 NTPase family.</text>
</comment>
<feature type="active site" description="Proton acceptor" evidence="10">
    <location>
        <position position="71"/>
    </location>
</feature>
<dbReference type="NCBIfam" id="TIGR00042">
    <property type="entry name" value="RdgB/HAM1 family non-canonical purine NTP pyrophosphatase"/>
    <property type="match status" value="1"/>
</dbReference>
<gene>
    <name evidence="12" type="ORF">ENT87_00485</name>
    <name evidence="13" type="ORF">ENU30_00635</name>
</gene>
<name>A0A7J3JN12_9CREN</name>
<dbReference type="GO" id="GO:0036220">
    <property type="term" value="F:ITP diphosphatase activity"/>
    <property type="evidence" value="ECO:0007669"/>
    <property type="project" value="UniProtKB-UniRule"/>
</dbReference>
<evidence type="ECO:0000256" key="6">
    <source>
        <dbReference type="ARBA" id="ARBA00022842"/>
    </source>
</evidence>
<feature type="binding site" evidence="10">
    <location>
        <position position="170"/>
    </location>
    <ligand>
        <name>substrate</name>
    </ligand>
</feature>
<organism evidence="13">
    <name type="scientific">Ignisphaera aggregans</name>
    <dbReference type="NCBI Taxonomy" id="334771"/>
    <lineage>
        <taxon>Archaea</taxon>
        <taxon>Thermoproteota</taxon>
        <taxon>Thermoprotei</taxon>
        <taxon>Desulfurococcales</taxon>
        <taxon>Desulfurococcaceae</taxon>
        <taxon>Ignisphaera</taxon>
    </lineage>
</organism>
<accession>A0A7J3JN12</accession>
<evidence type="ECO:0000256" key="8">
    <source>
        <dbReference type="ARBA" id="ARBA00051875"/>
    </source>
</evidence>
<keyword evidence="5 10" id="KW-0378">Hydrolase</keyword>
<evidence type="ECO:0000256" key="3">
    <source>
        <dbReference type="ARBA" id="ARBA00022723"/>
    </source>
</evidence>
<feature type="binding site" evidence="10">
    <location>
        <begin position="13"/>
        <end position="18"/>
    </location>
    <ligand>
        <name>substrate</name>
    </ligand>
</feature>
<dbReference type="EC" id="3.6.1.66" evidence="10"/>
<feature type="binding site" evidence="10">
    <location>
        <position position="42"/>
    </location>
    <ligand>
        <name>Mg(2+)</name>
        <dbReference type="ChEBI" id="CHEBI:18420"/>
    </ligand>
</feature>
<feature type="binding site" evidence="10">
    <location>
        <position position="72"/>
    </location>
    <ligand>
        <name>substrate</name>
    </ligand>
</feature>
<protein>
    <recommendedName>
        <fullName evidence="10">dITP/XTP pyrophosphatase</fullName>
        <ecNumber evidence="10">3.6.1.66</ecNumber>
    </recommendedName>
    <alternativeName>
        <fullName evidence="10">Non-canonical purine NTP pyrophosphatase</fullName>
    </alternativeName>
    <alternativeName>
        <fullName evidence="10">Non-standard purine NTP pyrophosphatase</fullName>
    </alternativeName>
    <alternativeName>
        <fullName evidence="10">Nucleoside-triphosphate diphosphatase</fullName>
    </alternativeName>
    <alternativeName>
        <fullName evidence="10">Nucleoside-triphosphate pyrophosphatase</fullName>
        <shortName evidence="10">NTPase</shortName>
    </alternativeName>
</protein>
<dbReference type="Pfam" id="PF01725">
    <property type="entry name" value="Ham1p_like"/>
    <property type="match status" value="1"/>
</dbReference>
<evidence type="ECO:0000313" key="12">
    <source>
        <dbReference type="EMBL" id="HGN36019.1"/>
    </source>
</evidence>
<dbReference type="SUPFAM" id="SSF52972">
    <property type="entry name" value="ITPase-like"/>
    <property type="match status" value="1"/>
</dbReference>
<feature type="binding site" evidence="10">
    <location>
        <position position="71"/>
    </location>
    <ligand>
        <name>Mg(2+)</name>
        <dbReference type="ChEBI" id="CHEBI:18420"/>
    </ligand>
</feature>
<keyword evidence="3 10" id="KW-0479">Metal-binding</keyword>
<keyword evidence="6 10" id="KW-0460">Magnesium</keyword>
<dbReference type="GO" id="GO:0036222">
    <property type="term" value="F:XTP diphosphatase activity"/>
    <property type="evidence" value="ECO:0007669"/>
    <property type="project" value="UniProtKB-UniRule"/>
</dbReference>
<feature type="binding site" evidence="10">
    <location>
        <begin position="175"/>
        <end position="176"/>
    </location>
    <ligand>
        <name>substrate</name>
    </ligand>
</feature>
<reference evidence="13" key="1">
    <citation type="journal article" date="2020" name="mSystems">
        <title>Genome- and Community-Level Interaction Insights into Carbon Utilization and Element Cycling Functions of Hydrothermarchaeota in Hydrothermal Sediment.</title>
        <authorList>
            <person name="Zhou Z."/>
            <person name="Liu Y."/>
            <person name="Xu W."/>
            <person name="Pan J."/>
            <person name="Luo Z.H."/>
            <person name="Li M."/>
        </authorList>
    </citation>
    <scope>NUCLEOTIDE SEQUENCE [LARGE SCALE GENOMIC DNA]</scope>
    <source>
        <strain evidence="12">SpSt-618</strain>
        <strain evidence="13">SpSt-657</strain>
    </source>
</reference>
<dbReference type="InterPro" id="IPR020922">
    <property type="entry name" value="dITP/XTP_pyrophosphatase"/>
</dbReference>
<evidence type="ECO:0000256" key="5">
    <source>
        <dbReference type="ARBA" id="ARBA00022801"/>
    </source>
</evidence>
<dbReference type="NCBIfam" id="NF011396">
    <property type="entry name" value="PRK14821.1"/>
    <property type="match status" value="1"/>
</dbReference>
<comment type="catalytic activity">
    <reaction evidence="8 10">
        <text>dITP + H2O = dIMP + diphosphate + H(+)</text>
        <dbReference type="Rhea" id="RHEA:28342"/>
        <dbReference type="ChEBI" id="CHEBI:15377"/>
        <dbReference type="ChEBI" id="CHEBI:15378"/>
        <dbReference type="ChEBI" id="CHEBI:33019"/>
        <dbReference type="ChEBI" id="CHEBI:61194"/>
        <dbReference type="ChEBI" id="CHEBI:61382"/>
        <dbReference type="EC" id="3.6.1.66"/>
    </reaction>
</comment>
<evidence type="ECO:0000256" key="4">
    <source>
        <dbReference type="ARBA" id="ARBA00022741"/>
    </source>
</evidence>
<dbReference type="GO" id="GO:0009117">
    <property type="term" value="P:nucleotide metabolic process"/>
    <property type="evidence" value="ECO:0007669"/>
    <property type="project" value="UniProtKB-KW"/>
</dbReference>
<dbReference type="GO" id="GO:0009146">
    <property type="term" value="P:purine nucleoside triphosphate catabolic process"/>
    <property type="evidence" value="ECO:0007669"/>
    <property type="project" value="UniProtKB-UniRule"/>
</dbReference>
<dbReference type="EMBL" id="DTAI01000015">
    <property type="protein sequence ID" value="HGN36019.1"/>
    <property type="molecule type" value="Genomic_DNA"/>
</dbReference>
<keyword evidence="7 10" id="KW-0546">Nucleotide metabolism</keyword>
<feature type="binding site" evidence="10">
    <location>
        <begin position="147"/>
        <end position="150"/>
    </location>
    <ligand>
        <name>substrate</name>
    </ligand>
</feature>
<dbReference type="GO" id="GO:0005737">
    <property type="term" value="C:cytoplasm"/>
    <property type="evidence" value="ECO:0007669"/>
    <property type="project" value="TreeGrafter"/>
</dbReference>
<evidence type="ECO:0000256" key="11">
    <source>
        <dbReference type="RuleBase" id="RU003781"/>
    </source>
</evidence>
<dbReference type="Gene3D" id="3.90.950.10">
    <property type="match status" value="1"/>
</dbReference>
<evidence type="ECO:0000313" key="13">
    <source>
        <dbReference type="EMBL" id="HGQ17476.1"/>
    </source>
</evidence>
<evidence type="ECO:0000256" key="10">
    <source>
        <dbReference type="HAMAP-Rule" id="MF_01405"/>
    </source>
</evidence>
<evidence type="ECO:0000256" key="7">
    <source>
        <dbReference type="ARBA" id="ARBA00023080"/>
    </source>
</evidence>
<evidence type="ECO:0000256" key="1">
    <source>
        <dbReference type="ARBA" id="ARBA00008023"/>
    </source>
</evidence>
<dbReference type="InterPro" id="IPR029001">
    <property type="entry name" value="ITPase-like_fam"/>
</dbReference>
<dbReference type="GO" id="GO:0000166">
    <property type="term" value="F:nucleotide binding"/>
    <property type="evidence" value="ECO:0007669"/>
    <property type="project" value="UniProtKB-KW"/>
</dbReference>
<keyword evidence="4 10" id="KW-0547">Nucleotide-binding</keyword>
<dbReference type="EMBL" id="DTBZ01000018">
    <property type="protein sequence ID" value="HGQ17476.1"/>
    <property type="molecule type" value="Genomic_DNA"/>
</dbReference>
<dbReference type="HAMAP" id="MF_01405">
    <property type="entry name" value="Non_canon_purine_NTPase"/>
    <property type="match status" value="1"/>
</dbReference>
<comment type="subunit">
    <text evidence="2 10">Homodimer.</text>
</comment>
<comment type="cofactor">
    <cofactor evidence="10">
        <name>Mg(2+)</name>
        <dbReference type="ChEBI" id="CHEBI:18420"/>
    </cofactor>
    <text evidence="10">Binds 1 Mg(2+) ion per subunit.</text>
</comment>
<dbReference type="PANTHER" id="PTHR11067:SF9">
    <property type="entry name" value="INOSINE TRIPHOSPHATE PYROPHOSPHATASE"/>
    <property type="match status" value="1"/>
</dbReference>